<sequence>MDVQCDNCNQLYNVNPIDKKHGNGIVETYFTCPLCNHHHLVYVTNQSIRRQQYQIRKLYESIPVYELGTDYKKDYLKKFEAHFKKIKDKKKKLEVQMNKLKEQFASS</sequence>
<evidence type="ECO:0000313" key="3">
    <source>
        <dbReference type="Proteomes" id="UP001238088"/>
    </source>
</evidence>
<keyword evidence="1" id="KW-0175">Coiled coil</keyword>
<proteinExistence type="predicted"/>
<name>A0ABU0ACA4_9BACI</name>
<protein>
    <submittedName>
        <fullName evidence="2">Hemoglobin-like flavoprotein</fullName>
    </submittedName>
</protein>
<reference evidence="2 3" key="1">
    <citation type="submission" date="2023-07" db="EMBL/GenBank/DDBJ databases">
        <title>Genomic Encyclopedia of Type Strains, Phase IV (KMG-IV): sequencing the most valuable type-strain genomes for metagenomic binning, comparative biology and taxonomic classification.</title>
        <authorList>
            <person name="Goeker M."/>
        </authorList>
    </citation>
    <scope>NUCLEOTIDE SEQUENCE [LARGE SCALE GENOMIC DNA]</scope>
    <source>
        <strain evidence="2 3">DSM 23494</strain>
    </source>
</reference>
<feature type="coiled-coil region" evidence="1">
    <location>
        <begin position="76"/>
        <end position="103"/>
    </location>
</feature>
<keyword evidence="3" id="KW-1185">Reference proteome</keyword>
<accession>A0ABU0ACA4</accession>
<organism evidence="2 3">
    <name type="scientific">Cytobacillus purgationiresistens</name>
    <dbReference type="NCBI Taxonomy" id="863449"/>
    <lineage>
        <taxon>Bacteria</taxon>
        <taxon>Bacillati</taxon>
        <taxon>Bacillota</taxon>
        <taxon>Bacilli</taxon>
        <taxon>Bacillales</taxon>
        <taxon>Bacillaceae</taxon>
        <taxon>Cytobacillus</taxon>
    </lineage>
</organism>
<comment type="caution">
    <text evidence="2">The sequence shown here is derived from an EMBL/GenBank/DDBJ whole genome shotgun (WGS) entry which is preliminary data.</text>
</comment>
<gene>
    <name evidence="2" type="ORF">J2S17_000755</name>
</gene>
<dbReference type="EMBL" id="JAUSUB010000002">
    <property type="protein sequence ID" value="MDQ0268886.1"/>
    <property type="molecule type" value="Genomic_DNA"/>
</dbReference>
<dbReference type="Proteomes" id="UP001238088">
    <property type="component" value="Unassembled WGS sequence"/>
</dbReference>
<evidence type="ECO:0000256" key="1">
    <source>
        <dbReference type="SAM" id="Coils"/>
    </source>
</evidence>
<evidence type="ECO:0000313" key="2">
    <source>
        <dbReference type="EMBL" id="MDQ0268886.1"/>
    </source>
</evidence>
<dbReference type="RefSeq" id="WP_307471993.1">
    <property type="nucleotide sequence ID" value="NZ_JAUSUB010000002.1"/>
</dbReference>